<dbReference type="EMBL" id="PVZF01000028">
    <property type="protein sequence ID" value="PRY07350.1"/>
    <property type="molecule type" value="Genomic_DNA"/>
</dbReference>
<reference evidence="1 2" key="1">
    <citation type="submission" date="2018-03" db="EMBL/GenBank/DDBJ databases">
        <title>Genomic Encyclopedia of Archaeal and Bacterial Type Strains, Phase II (KMG-II): from individual species to whole genera.</title>
        <authorList>
            <person name="Goeker M."/>
        </authorList>
    </citation>
    <scope>NUCLEOTIDE SEQUENCE [LARGE SCALE GENOMIC DNA]</scope>
    <source>
        <strain evidence="1 2">DSM 19711</strain>
    </source>
</reference>
<organism evidence="1 2">
    <name type="scientific">Kineococcus rhizosphaerae</name>
    <dbReference type="NCBI Taxonomy" id="559628"/>
    <lineage>
        <taxon>Bacteria</taxon>
        <taxon>Bacillati</taxon>
        <taxon>Actinomycetota</taxon>
        <taxon>Actinomycetes</taxon>
        <taxon>Kineosporiales</taxon>
        <taxon>Kineosporiaceae</taxon>
        <taxon>Kineococcus</taxon>
    </lineage>
</organism>
<dbReference type="AlphaFoldDB" id="A0A2T0QRE4"/>
<evidence type="ECO:0000313" key="1">
    <source>
        <dbReference type="EMBL" id="PRY07350.1"/>
    </source>
</evidence>
<name>A0A2T0QRE4_9ACTN</name>
<comment type="caution">
    <text evidence="1">The sequence shown here is derived from an EMBL/GenBank/DDBJ whole genome shotgun (WGS) entry which is preliminary data.</text>
</comment>
<proteinExistence type="predicted"/>
<sequence length="259" mass="26927">MQVSHVIPASTMASAVVFDDPNLIAHAGLIPAMALAEQTGLFDLIRRHLTLTGPGSAYPAEKIAVLVAGMLAGADSIDDMDLLRHGAMGKILTELRAPSTLGTFLRKFTHGHVRQLDAVNSRLLAGLQNATTTAGSPLLPDAGELLYVDIDDTIRQTYGYAKQGASYGYTKVKGLNAMIVTATTPASAPVIVGARLCKGSTASAHGAAKLLGDGLGTMKRTRSTNSTNSTKESAGLVIVRADSAYYNHSVIAAARRAGA</sequence>
<protein>
    <submittedName>
        <fullName evidence="1">DDE family transposase</fullName>
    </submittedName>
</protein>
<accession>A0A2T0QRE4</accession>
<dbReference type="Proteomes" id="UP000238083">
    <property type="component" value="Unassembled WGS sequence"/>
</dbReference>
<keyword evidence="2" id="KW-1185">Reference proteome</keyword>
<evidence type="ECO:0000313" key="2">
    <source>
        <dbReference type="Proteomes" id="UP000238083"/>
    </source>
</evidence>
<gene>
    <name evidence="1" type="ORF">CLV37_12811</name>
</gene>